<dbReference type="AlphaFoldDB" id="A0A1L5F8U1"/>
<evidence type="ECO:0000313" key="1">
    <source>
        <dbReference type="EMBL" id="APM39434.1"/>
    </source>
</evidence>
<organism evidence="1 2">
    <name type="scientific">Clostridium kluyveri</name>
    <dbReference type="NCBI Taxonomy" id="1534"/>
    <lineage>
        <taxon>Bacteria</taxon>
        <taxon>Bacillati</taxon>
        <taxon>Bacillota</taxon>
        <taxon>Clostridia</taxon>
        <taxon>Eubacteriales</taxon>
        <taxon>Clostridiaceae</taxon>
        <taxon>Clostridium</taxon>
    </lineage>
</organism>
<accession>A0A1L5F8U1</accession>
<dbReference type="EMBL" id="CP018335">
    <property type="protein sequence ID" value="APM39434.1"/>
    <property type="molecule type" value="Genomic_DNA"/>
</dbReference>
<protein>
    <submittedName>
        <fullName evidence="1">Uncharacterized protein</fullName>
    </submittedName>
</protein>
<gene>
    <name evidence="1" type="ORF">BS101_12110</name>
</gene>
<dbReference type="OrthoDB" id="1954664at2"/>
<evidence type="ECO:0000313" key="2">
    <source>
        <dbReference type="Proteomes" id="UP000184604"/>
    </source>
</evidence>
<sequence length="113" mass="13219">MKLKPEKPNRYEQLTEDLKEAYSKALEVSATDDSGTCNFDSTFLILKRWQERKVLKAIEKAGLYCRHKTHWIGEGYMINTGGGQANNRTRIRDKFSKVLEEKGYHVLRFDMMD</sequence>
<name>A0A1L5F8U1_CLOKL</name>
<proteinExistence type="predicted"/>
<dbReference type="RefSeq" id="WP_073539058.1">
    <property type="nucleotide sequence ID" value="NZ_CP018335.1"/>
</dbReference>
<reference evidence="1 2" key="1">
    <citation type="submission" date="2016-12" db="EMBL/GenBank/DDBJ databases">
        <title>Complete genome sequence of Clostridium kluyveri JZZ isolated from the pit mud of a Chinese flavor liquor-making factory.</title>
        <authorList>
            <person name="Wang Y."/>
        </authorList>
    </citation>
    <scope>NUCLEOTIDE SEQUENCE [LARGE SCALE GENOMIC DNA]</scope>
    <source>
        <strain evidence="1 2">JZZ</strain>
    </source>
</reference>
<dbReference type="Proteomes" id="UP000184604">
    <property type="component" value="Chromosome"/>
</dbReference>